<dbReference type="RefSeq" id="WP_149546330.1">
    <property type="nucleotide sequence ID" value="NZ_VTPS01000030.1"/>
</dbReference>
<sequence>MPNIVQRKYILMSLDPIHVGTGDYRLGGVDLSIVREPGTNIPKIPGTSMSGAIRAYAAIAYDRPNCSGADTAGSAYCKEDSCPICYTFGYANDKETGGYSGVVSIFDAEILFFPVYSMIGPIWITTPYLLERAVSLEKTDKCHTDTKLTINDDEIMKLCSYEANKADDKKKYLNVGWLLLNLREENYDHINDIMKKFAGDILGRIYLVSDKTFSVVVNSNLEVRTSVSINPRTGTAEGKALFTYEAIPRSAYLMMDVIQNDYRGKFSDVIKSDEIKWPIDVVEKGIDMMEILGVGGMGTRGFGRIKKVGVVGGEDDANV</sequence>
<dbReference type="AlphaFoldDB" id="A0A5D8Q7E6"/>
<feature type="domain" description="CRISPR type III-associated protein" evidence="2">
    <location>
        <begin position="14"/>
        <end position="306"/>
    </location>
</feature>
<dbReference type="NCBIfam" id="TIGR02580">
    <property type="entry name" value="cas_RAMP_Cmr4"/>
    <property type="match status" value="1"/>
</dbReference>
<keyword evidence="4" id="KW-1185">Reference proteome</keyword>
<keyword evidence="1" id="KW-0051">Antiviral defense</keyword>
<dbReference type="InterPro" id="IPR005537">
    <property type="entry name" value="RAMP_III_fam"/>
</dbReference>
<gene>
    <name evidence="3" type="primary">cmr4</name>
    <name evidence="3" type="ORF">FWJ32_12665</name>
</gene>
<evidence type="ECO:0000256" key="1">
    <source>
        <dbReference type="ARBA" id="ARBA00023118"/>
    </source>
</evidence>
<organism evidence="3 4">
    <name type="scientific">Calorimonas adulescens</name>
    <dbReference type="NCBI Taxonomy" id="2606906"/>
    <lineage>
        <taxon>Bacteria</taxon>
        <taxon>Bacillati</taxon>
        <taxon>Bacillota</taxon>
        <taxon>Clostridia</taxon>
        <taxon>Thermoanaerobacterales</taxon>
        <taxon>Thermoanaerobacteraceae</taxon>
        <taxon>Calorimonas</taxon>
    </lineage>
</organism>
<dbReference type="EMBL" id="VTPS01000030">
    <property type="protein sequence ID" value="TZE80655.1"/>
    <property type="molecule type" value="Genomic_DNA"/>
</dbReference>
<dbReference type="PANTHER" id="PTHR36700">
    <property type="entry name" value="CRISPR SYSTEM CMR SUBUNIT CMR4"/>
    <property type="match status" value="1"/>
</dbReference>
<comment type="caution">
    <text evidence="3">The sequence shown here is derived from an EMBL/GenBank/DDBJ whole genome shotgun (WGS) entry which is preliminary data.</text>
</comment>
<protein>
    <submittedName>
        <fullName evidence="3">Type III-B CRISPR module RAMP protein Cmr4</fullName>
    </submittedName>
</protein>
<reference evidence="3 4" key="1">
    <citation type="submission" date="2019-08" db="EMBL/GenBank/DDBJ databases">
        <title>Calorimonas adulescens gen. nov., sp. nov., an anaerobic thermophilic bacterium from Sakhalin hot spring.</title>
        <authorList>
            <person name="Khomyakova M.A."/>
            <person name="Merkel A.Y."/>
            <person name="Novikov A."/>
            <person name="Bonch-Osmolovskaya E.A."/>
            <person name="Slobodkin A.I."/>
        </authorList>
    </citation>
    <scope>NUCLEOTIDE SEQUENCE [LARGE SCALE GENOMIC DNA]</scope>
    <source>
        <strain evidence="3 4">A05MB</strain>
    </source>
</reference>
<evidence type="ECO:0000259" key="2">
    <source>
        <dbReference type="Pfam" id="PF03787"/>
    </source>
</evidence>
<evidence type="ECO:0000313" key="3">
    <source>
        <dbReference type="EMBL" id="TZE80655.1"/>
    </source>
</evidence>
<proteinExistence type="predicted"/>
<dbReference type="GO" id="GO:0051607">
    <property type="term" value="P:defense response to virus"/>
    <property type="evidence" value="ECO:0007669"/>
    <property type="project" value="UniProtKB-KW"/>
</dbReference>
<dbReference type="PANTHER" id="PTHR36700:SF1">
    <property type="entry name" value="CRISPR SYSTEM CMR SUBUNIT CMR4"/>
    <property type="match status" value="1"/>
</dbReference>
<dbReference type="Proteomes" id="UP000322976">
    <property type="component" value="Unassembled WGS sequence"/>
</dbReference>
<dbReference type="Pfam" id="PF03787">
    <property type="entry name" value="RAMPs"/>
    <property type="match status" value="1"/>
</dbReference>
<evidence type="ECO:0000313" key="4">
    <source>
        <dbReference type="Proteomes" id="UP000322976"/>
    </source>
</evidence>
<name>A0A5D8Q7E6_9THEO</name>
<accession>A0A5D8Q7E6</accession>
<dbReference type="InterPro" id="IPR013410">
    <property type="entry name" value="CRISPR-assoc_RAMP_Cmr4"/>
</dbReference>